<dbReference type="Proteomes" id="UP000320693">
    <property type="component" value="Unassembled WGS sequence"/>
</dbReference>
<protein>
    <recommendedName>
        <fullName evidence="3">Tetracycline repressor TetR C-terminal domain-containing protein</fullName>
    </recommendedName>
</protein>
<name>A0ABQ0RWA2_9PSEU</name>
<dbReference type="InterPro" id="IPR036271">
    <property type="entry name" value="Tet_transcr_reg_TetR-rel_C_sf"/>
</dbReference>
<comment type="caution">
    <text evidence="4">The sequence shown here is derived from an EMBL/GenBank/DDBJ whole genome shotgun (WGS) entry which is preliminary data.</text>
</comment>
<sequence length="152" mass="16198">MQLLVGEHRDGDGRHPPLVLVDPAEHSREFLRRLGGASGRRRAQRHVPRDALQDHGSEFVYAALAGAGFTGAELTAAAAAVSNLVIGSVAAEASWQHDGETAARHAVHEHLQANAHAFPAMAELSATSSDWTEQFTHSVEILLTGLTAMARP</sequence>
<evidence type="ECO:0000313" key="5">
    <source>
        <dbReference type="Proteomes" id="UP000320693"/>
    </source>
</evidence>
<reference evidence="4 5" key="1">
    <citation type="submission" date="2019-06" db="EMBL/GenBank/DDBJ databases">
        <title>Whole genome shotgun sequence of Pseudonocardia saturnea NBRC 14499.</title>
        <authorList>
            <person name="Hosoyama A."/>
            <person name="Uohara A."/>
            <person name="Ohji S."/>
            <person name="Ichikawa N."/>
        </authorList>
    </citation>
    <scope>NUCLEOTIDE SEQUENCE [LARGE SCALE GENOMIC DNA]</scope>
    <source>
        <strain evidence="4 5">NBRC 14499</strain>
    </source>
</reference>
<dbReference type="SUPFAM" id="SSF48498">
    <property type="entry name" value="Tetracyclin repressor-like, C-terminal domain"/>
    <property type="match status" value="1"/>
</dbReference>
<proteinExistence type="predicted"/>
<dbReference type="Gene3D" id="1.10.357.10">
    <property type="entry name" value="Tetracycline Repressor, domain 2"/>
    <property type="match status" value="1"/>
</dbReference>
<keyword evidence="1" id="KW-0805">Transcription regulation</keyword>
<gene>
    <name evidence="4" type="ORF">PSA01_19700</name>
</gene>
<evidence type="ECO:0000313" key="4">
    <source>
        <dbReference type="EMBL" id="GEC24941.1"/>
    </source>
</evidence>
<keyword evidence="2" id="KW-0804">Transcription</keyword>
<evidence type="ECO:0000256" key="2">
    <source>
        <dbReference type="ARBA" id="ARBA00023163"/>
    </source>
</evidence>
<dbReference type="Pfam" id="PF02909">
    <property type="entry name" value="TetR_C_1"/>
    <property type="match status" value="1"/>
</dbReference>
<keyword evidence="5" id="KW-1185">Reference proteome</keyword>
<accession>A0ABQ0RWA2</accession>
<organism evidence="4 5">
    <name type="scientific">Pseudonocardia saturnea</name>
    <dbReference type="NCBI Taxonomy" id="33909"/>
    <lineage>
        <taxon>Bacteria</taxon>
        <taxon>Bacillati</taxon>
        <taxon>Actinomycetota</taxon>
        <taxon>Actinomycetes</taxon>
        <taxon>Pseudonocardiales</taxon>
        <taxon>Pseudonocardiaceae</taxon>
        <taxon>Pseudonocardia</taxon>
    </lineage>
</organism>
<dbReference type="InterPro" id="IPR004111">
    <property type="entry name" value="Repressor_TetR_C"/>
</dbReference>
<dbReference type="EMBL" id="BJNH01000019">
    <property type="protein sequence ID" value="GEC24941.1"/>
    <property type="molecule type" value="Genomic_DNA"/>
</dbReference>
<feature type="domain" description="Tetracycline repressor TetR C-terminal" evidence="3">
    <location>
        <begin position="56"/>
        <end position="149"/>
    </location>
</feature>
<evidence type="ECO:0000259" key="3">
    <source>
        <dbReference type="Pfam" id="PF02909"/>
    </source>
</evidence>
<evidence type="ECO:0000256" key="1">
    <source>
        <dbReference type="ARBA" id="ARBA00023015"/>
    </source>
</evidence>